<keyword evidence="3" id="KW-1185">Reference proteome</keyword>
<dbReference type="PANTHER" id="PTHR34268">
    <property type="entry name" value="OS01G0321850 PROTEIN"/>
    <property type="match status" value="1"/>
</dbReference>
<keyword evidence="1" id="KW-1133">Transmembrane helix</keyword>
<protein>
    <submittedName>
        <fullName evidence="2">Uncharacterized protein</fullName>
    </submittedName>
</protein>
<accession>A0A9N7N3E1</accession>
<organism evidence="2 3">
    <name type="scientific">Striga hermonthica</name>
    <name type="common">Purple witchweed</name>
    <name type="synonym">Buchnera hermonthica</name>
    <dbReference type="NCBI Taxonomy" id="68872"/>
    <lineage>
        <taxon>Eukaryota</taxon>
        <taxon>Viridiplantae</taxon>
        <taxon>Streptophyta</taxon>
        <taxon>Embryophyta</taxon>
        <taxon>Tracheophyta</taxon>
        <taxon>Spermatophyta</taxon>
        <taxon>Magnoliopsida</taxon>
        <taxon>eudicotyledons</taxon>
        <taxon>Gunneridae</taxon>
        <taxon>Pentapetalae</taxon>
        <taxon>asterids</taxon>
        <taxon>lamiids</taxon>
        <taxon>Lamiales</taxon>
        <taxon>Orobanchaceae</taxon>
        <taxon>Buchnereae</taxon>
        <taxon>Striga</taxon>
    </lineage>
</organism>
<evidence type="ECO:0000313" key="2">
    <source>
        <dbReference type="EMBL" id="CAA0820709.1"/>
    </source>
</evidence>
<feature type="transmembrane region" description="Helical" evidence="1">
    <location>
        <begin position="16"/>
        <end position="36"/>
    </location>
</feature>
<sequence length="134" mass="14864">MCLTIWALLNDEAQSAMLWAGPWSMLLVIATGSGFVRSKWRSRIGMRAVDFLKRAIELEASKVAIFMVVQGLVYLILSQSSNVFSKTRKSNSFKMARTISIRRWAAALADIPAGGEQSPAPRDFLRALSLKDSN</sequence>
<dbReference type="EMBL" id="CACSLK010020742">
    <property type="protein sequence ID" value="CAA0820709.1"/>
    <property type="molecule type" value="Genomic_DNA"/>
</dbReference>
<evidence type="ECO:0000256" key="1">
    <source>
        <dbReference type="SAM" id="Phobius"/>
    </source>
</evidence>
<name>A0A9N7N3E1_STRHE</name>
<keyword evidence="1" id="KW-0472">Membrane</keyword>
<gene>
    <name evidence="2" type="ORF">SHERM_18711</name>
</gene>
<dbReference type="OrthoDB" id="999321at2759"/>
<comment type="caution">
    <text evidence="2">The sequence shown here is derived from an EMBL/GenBank/DDBJ whole genome shotgun (WGS) entry which is preliminary data.</text>
</comment>
<evidence type="ECO:0000313" key="3">
    <source>
        <dbReference type="Proteomes" id="UP001153555"/>
    </source>
</evidence>
<dbReference type="PANTHER" id="PTHR34268:SF8">
    <property type="entry name" value="FAE DOMAIN-CONTAINING PROTEIN"/>
    <property type="match status" value="1"/>
</dbReference>
<dbReference type="Proteomes" id="UP001153555">
    <property type="component" value="Unassembled WGS sequence"/>
</dbReference>
<proteinExistence type="predicted"/>
<reference evidence="2" key="1">
    <citation type="submission" date="2019-12" db="EMBL/GenBank/DDBJ databases">
        <authorList>
            <person name="Scholes J."/>
        </authorList>
    </citation>
    <scope>NUCLEOTIDE SEQUENCE</scope>
</reference>
<keyword evidence="1" id="KW-0812">Transmembrane</keyword>
<dbReference type="AlphaFoldDB" id="A0A9N7N3E1"/>